<name>A0ABP6IC49_9ACTN</name>
<dbReference type="PANTHER" id="PTHR46889">
    <property type="entry name" value="TRANSPOSASE INSF FOR INSERTION SEQUENCE IS3B-RELATED"/>
    <property type="match status" value="1"/>
</dbReference>
<keyword evidence="3" id="KW-1185">Reference proteome</keyword>
<evidence type="ECO:0000313" key="3">
    <source>
        <dbReference type="Proteomes" id="UP001500831"/>
    </source>
</evidence>
<evidence type="ECO:0000259" key="1">
    <source>
        <dbReference type="Pfam" id="PF13683"/>
    </source>
</evidence>
<accession>A0ABP6IC49</accession>
<evidence type="ECO:0000313" key="2">
    <source>
        <dbReference type="EMBL" id="GAA2868138.1"/>
    </source>
</evidence>
<dbReference type="InterPro" id="IPR012337">
    <property type="entry name" value="RNaseH-like_sf"/>
</dbReference>
<dbReference type="PANTHER" id="PTHR46889:SF4">
    <property type="entry name" value="TRANSPOSASE INSO FOR INSERTION SEQUENCE ELEMENT IS911B-RELATED"/>
    <property type="match status" value="1"/>
</dbReference>
<dbReference type="Pfam" id="PF13683">
    <property type="entry name" value="rve_3"/>
    <property type="match status" value="1"/>
</dbReference>
<proteinExistence type="predicted"/>
<dbReference type="Proteomes" id="UP001500831">
    <property type="component" value="Unassembled WGS sequence"/>
</dbReference>
<organism evidence="2 3">
    <name type="scientific">Streptosporangium fragile</name>
    <dbReference type="NCBI Taxonomy" id="46186"/>
    <lineage>
        <taxon>Bacteria</taxon>
        <taxon>Bacillati</taxon>
        <taxon>Actinomycetota</taxon>
        <taxon>Actinomycetes</taxon>
        <taxon>Streptosporangiales</taxon>
        <taxon>Streptosporangiaceae</taxon>
        <taxon>Streptosporangium</taxon>
    </lineage>
</organism>
<sequence length="132" mass="14671">MVAEARPDYPTEWATMNTVATKLGIVYVAFVVDVYSRAIVGWAAGIDASIGTVGDALDNALMESQIGLYKTELIKRRGTWRSLADVELATAEWADWFNATRPHSAIGHLPPEEYETLYYAQHQLDEPVGINR</sequence>
<feature type="domain" description="Integrase catalytic" evidence="1">
    <location>
        <begin position="45"/>
        <end position="111"/>
    </location>
</feature>
<dbReference type="InterPro" id="IPR001584">
    <property type="entry name" value="Integrase_cat-core"/>
</dbReference>
<gene>
    <name evidence="2" type="ORF">GCM10010517_27820</name>
</gene>
<reference evidence="3" key="1">
    <citation type="journal article" date="2019" name="Int. J. Syst. Evol. Microbiol.">
        <title>The Global Catalogue of Microorganisms (GCM) 10K type strain sequencing project: providing services to taxonomists for standard genome sequencing and annotation.</title>
        <authorList>
            <consortium name="The Broad Institute Genomics Platform"/>
            <consortium name="The Broad Institute Genome Sequencing Center for Infectious Disease"/>
            <person name="Wu L."/>
            <person name="Ma J."/>
        </authorList>
    </citation>
    <scope>NUCLEOTIDE SEQUENCE [LARGE SCALE GENOMIC DNA]</scope>
    <source>
        <strain evidence="3">JCM 6242</strain>
    </source>
</reference>
<dbReference type="InterPro" id="IPR050900">
    <property type="entry name" value="Transposase_IS3/IS150/IS904"/>
</dbReference>
<dbReference type="EMBL" id="BAAAVI010000017">
    <property type="protein sequence ID" value="GAA2868138.1"/>
    <property type="molecule type" value="Genomic_DNA"/>
</dbReference>
<protein>
    <recommendedName>
        <fullName evidence="1">Integrase catalytic domain-containing protein</fullName>
    </recommendedName>
</protein>
<dbReference type="SUPFAM" id="SSF53098">
    <property type="entry name" value="Ribonuclease H-like"/>
    <property type="match status" value="1"/>
</dbReference>
<comment type="caution">
    <text evidence="2">The sequence shown here is derived from an EMBL/GenBank/DDBJ whole genome shotgun (WGS) entry which is preliminary data.</text>
</comment>